<proteinExistence type="predicted"/>
<dbReference type="EMBL" id="BDQK01000013">
    <property type="protein sequence ID" value="GBF80900.1"/>
    <property type="molecule type" value="Genomic_DNA"/>
</dbReference>
<gene>
    <name evidence="1" type="ORF">AsFPU1_2309</name>
</gene>
<protein>
    <submittedName>
        <fullName evidence="1">ArsR family transcriptional regulator</fullName>
    </submittedName>
</protein>
<sequence length="113" mass="13654">MSINIREQFNQYPPDMQQWLINQEKTKLIRIETALKKGKNLYQELEKKGEGKWLFETIKILGQYLEKLPQKNSLFEEVSSDYIFQVWELLENDSELNQLISQVETRYQELLRL</sequence>
<dbReference type="RefSeq" id="WP_227873514.1">
    <property type="nucleotide sequence ID" value="NZ_BDQK01000013.1"/>
</dbReference>
<reference evidence="2" key="1">
    <citation type="submission" date="2017-05" db="EMBL/GenBank/DDBJ databases">
        <title>Physiological properties and genetic analysis related to exopolysaccharide production of fresh-water unicellular cyanobacterium Aphanothece sacrum, Suizenji Nori, that has been cultured as a food source in Japan.</title>
        <authorList>
            <person name="Kanesaki Y."/>
            <person name="Yoshikawa S."/>
            <person name="Ohki K."/>
        </authorList>
    </citation>
    <scope>NUCLEOTIDE SEQUENCE [LARGE SCALE GENOMIC DNA]</scope>
    <source>
        <strain evidence="2">FPU1</strain>
    </source>
</reference>
<accession>A0A401IIA0</accession>
<name>A0A401IIA0_APHSA</name>
<keyword evidence="2" id="KW-1185">Reference proteome</keyword>
<dbReference type="AlphaFoldDB" id="A0A401IIA0"/>
<dbReference type="Proteomes" id="UP000287247">
    <property type="component" value="Unassembled WGS sequence"/>
</dbReference>
<organism evidence="1 2">
    <name type="scientific">Aphanothece sacrum FPU1</name>
    <dbReference type="NCBI Taxonomy" id="1920663"/>
    <lineage>
        <taxon>Bacteria</taxon>
        <taxon>Bacillati</taxon>
        <taxon>Cyanobacteriota</taxon>
        <taxon>Cyanophyceae</taxon>
        <taxon>Oscillatoriophycideae</taxon>
        <taxon>Chroococcales</taxon>
        <taxon>Aphanothecaceae</taxon>
        <taxon>Aphanothece</taxon>
    </lineage>
</organism>
<evidence type="ECO:0000313" key="1">
    <source>
        <dbReference type="EMBL" id="GBF80900.1"/>
    </source>
</evidence>
<evidence type="ECO:0000313" key="2">
    <source>
        <dbReference type="Proteomes" id="UP000287247"/>
    </source>
</evidence>
<comment type="caution">
    <text evidence="1">The sequence shown here is derived from an EMBL/GenBank/DDBJ whole genome shotgun (WGS) entry which is preliminary data.</text>
</comment>